<feature type="chain" id="PRO_5004524276" evidence="4">
    <location>
        <begin position="22"/>
        <end position="145"/>
    </location>
</feature>
<proteinExistence type="inferred from homology"/>
<keyword evidence="4" id="KW-0732">Signal</keyword>
<evidence type="ECO:0000313" key="5">
    <source>
        <dbReference type="EMBL" id="AGL40521.1"/>
    </source>
</evidence>
<dbReference type="Pfam" id="PF07249">
    <property type="entry name" value="Cerato-platanin"/>
    <property type="match status" value="1"/>
</dbReference>
<evidence type="ECO:0000256" key="4">
    <source>
        <dbReference type="SAM" id="SignalP"/>
    </source>
</evidence>
<gene>
    <name evidence="5" type="primary">CP6</name>
</gene>
<sequence length="145" mass="14784">MKASLFLSSLALALLPTQTFAVTLAYDTVYDNAAGSLSTVACSDGANGLLTRGFTTFGSLPSFPNIGAAEAITGWNSTACGSCWEVTFTNSSGIAKSLNITAIDVATPGFVLAQAAMDELTNNNAVAFGRVDVTSRQVNASACGL</sequence>
<protein>
    <submittedName>
        <fullName evidence="5">Cerato-platanin 6</fullName>
    </submittedName>
</protein>
<dbReference type="EMBL" id="JX422044">
    <property type="protein sequence ID" value="AGL40521.1"/>
    <property type="molecule type" value="Genomic_DNA"/>
</dbReference>
<reference evidence="5" key="1">
    <citation type="submission" date="2012-07" db="EMBL/GenBank/DDBJ databases">
        <authorList>
            <person name="Barsottini M.R.O."/>
            <person name="Oliveira J.F."/>
            <person name="Teixeira P."/>
            <person name="Pereira G.A.G."/>
            <person name="Ambrosio A.L.B."/>
            <person name="Dias S.M.G."/>
        </authorList>
    </citation>
    <scope>NUCLEOTIDE SEQUENCE</scope>
</reference>
<reference evidence="5" key="2">
    <citation type="journal article" date="2013" name="Mol. Plant Microbe Interact.">
        <title>Functional diversification of cerato-platanins in Moniliophthora perniciosa as seen by differential expression and protein function specialization.</title>
        <authorList>
            <person name="de O Barsottini M.R."/>
            <person name="de Oliveira J.F."/>
            <person name="Adamoski D."/>
            <person name="Teixeira P.J."/>
            <person name="do Prado P.F."/>
            <person name="Tiezzi H.O."/>
            <person name="Sforca M.L."/>
            <person name="Cassago A."/>
            <person name="Portugal R.V."/>
            <person name="de Oliveira P.S."/>
            <person name="de M Zeri A.C."/>
            <person name="Dias S.M."/>
            <person name="Pereira G.A."/>
            <person name="Ambrosio A.L."/>
        </authorList>
    </citation>
    <scope>NUCLEOTIDE SEQUENCE</scope>
</reference>
<accession>S4UQ21</accession>
<comment type="similarity">
    <text evidence="2">Belongs to the cerato-platanin family.</text>
</comment>
<dbReference type="AlphaFoldDB" id="S4UQ21"/>
<name>S4UQ21_9AGAR</name>
<feature type="signal peptide" evidence="4">
    <location>
        <begin position="1"/>
        <end position="21"/>
    </location>
</feature>
<evidence type="ECO:0000256" key="2">
    <source>
        <dbReference type="ARBA" id="ARBA00010421"/>
    </source>
</evidence>
<dbReference type="Gene3D" id="2.40.40.10">
    <property type="entry name" value="RlpA-like domain"/>
    <property type="match status" value="1"/>
</dbReference>
<dbReference type="GO" id="GO:0005576">
    <property type="term" value="C:extracellular region"/>
    <property type="evidence" value="ECO:0007669"/>
    <property type="project" value="UniProtKB-SubCell"/>
</dbReference>
<organism evidence="5">
    <name type="scientific">Crinipellis campanella</name>
    <dbReference type="NCBI Taxonomy" id="34447"/>
    <lineage>
        <taxon>Eukaryota</taxon>
        <taxon>Fungi</taxon>
        <taxon>Dikarya</taxon>
        <taxon>Basidiomycota</taxon>
        <taxon>Agaricomycotina</taxon>
        <taxon>Agaricomycetes</taxon>
        <taxon>Agaricomycetidae</taxon>
        <taxon>Agaricales</taxon>
        <taxon>Marasmiineae</taxon>
        <taxon>Marasmiaceae</taxon>
        <taxon>Crinipellis</taxon>
    </lineage>
</organism>
<comment type="subcellular location">
    <subcellularLocation>
        <location evidence="1">Secreted</location>
    </subcellularLocation>
</comment>
<dbReference type="CDD" id="cd22778">
    <property type="entry name" value="DPBB_CEPL-like"/>
    <property type="match status" value="1"/>
</dbReference>
<keyword evidence="3" id="KW-0964">Secreted</keyword>
<dbReference type="SUPFAM" id="SSF50685">
    <property type="entry name" value="Barwin-like endoglucanases"/>
    <property type="match status" value="1"/>
</dbReference>
<dbReference type="InterPro" id="IPR010829">
    <property type="entry name" value="Cerato-platanin"/>
</dbReference>
<evidence type="ECO:0000256" key="3">
    <source>
        <dbReference type="ARBA" id="ARBA00022525"/>
    </source>
</evidence>
<evidence type="ECO:0000256" key="1">
    <source>
        <dbReference type="ARBA" id="ARBA00004613"/>
    </source>
</evidence>
<dbReference type="InterPro" id="IPR036908">
    <property type="entry name" value="RlpA-like_sf"/>
</dbReference>